<proteinExistence type="predicted"/>
<accession>A0ABP0EAA4</accession>
<feature type="region of interest" description="Disordered" evidence="6">
    <location>
        <begin position="1203"/>
        <end position="1284"/>
    </location>
</feature>
<dbReference type="PANTHER" id="PTHR12663:SF0">
    <property type="entry name" value="PRECOCIOUS DISSOCIATION OF SISTERS 5, ISOFORM A"/>
    <property type="match status" value="1"/>
</dbReference>
<protein>
    <submittedName>
        <fullName evidence="7">Sister chromatid cohesion protein Pds5p</fullName>
    </submittedName>
</protein>
<feature type="compositionally biased region" description="Basic and acidic residues" evidence="6">
    <location>
        <begin position="1248"/>
        <end position="1261"/>
    </location>
</feature>
<dbReference type="SUPFAM" id="SSF48371">
    <property type="entry name" value="ARM repeat"/>
    <property type="match status" value="2"/>
</dbReference>
<keyword evidence="2" id="KW-0132">Cell division</keyword>
<evidence type="ECO:0000256" key="3">
    <source>
        <dbReference type="ARBA" id="ARBA00022776"/>
    </source>
</evidence>
<dbReference type="CDD" id="cd19953">
    <property type="entry name" value="PDS5"/>
    <property type="match status" value="1"/>
</dbReference>
<feature type="compositionally biased region" description="Acidic residues" evidence="6">
    <location>
        <begin position="1265"/>
        <end position="1284"/>
    </location>
</feature>
<sequence length="1284" mass="145549">MTRLKFNKPIIASVTSPIVTKELLSRLQTLSDELSSIDQDTIDRKSLATIKDALVNRKLLRHANAGVQAHVCCCISDILRIYAPDAPYTASELSMIFKTFFSQFKKLSNEENPYFQQQAYLLKRLAEVRSIILVTDLPDSESLIESIFNVFYDLSANSFPTRLEPLAADILAEIISESEVIPPSVLKLVLNKLITHESSSALTTNSNISNPAFNFSVSICESNVDRMSRQVAKLFSEMIYEGIPETQDETNNNSNITLGQSFEMLDKLKKIHKLIVQIWKYVPEMLVAVMGLVDDELKAEDEKIRILATETIGKMIAHSNSSTTTLVNRVSFIVSHRDTWMSWLKKTFDVSPTVRCKWVEQIPIIFSTTNVIAVEATNELINGLTKCLLDTDERVRFTACKSLNKISYEVILERVCNKNILNTLFQLIREKNQEVRNEALKILGNLYNEYLTAKSKGGDEVVALGKSTSNEEEFKELEALIIEGIPNHIMALVYINDKSITSTVDITIFEKLLPFDTNNVTRVGRLCQFYGSLDEKAKSTFIAITKRQQQVSNVLEKFVTYAGSVCKTETEDKENTELTDHGKSDSLSKVDKIISWICVSLPEGLNSYACLERFYRLKNFRWFYLIKICISSESDYVSVKNSMKELLTKLNNSKNLKLDDDKTTISTTDMISNLKLLMYRSSSIIYNKSNVVELINYTKDPANGWYKVANELLENISVVVPEVFKFQVEELTNLVLHDDDNKTVLLKTNYHFIKKYPELFPTNIRFTEKLKYLAINGSANEAKYAIKVIGLSSKREIMSTSIFNSIFPLDVQSSNLVVGLSSIAELFLSDPLCVEESSGDITSFIIKEILLKNREHCENTDIWIEDSQLELHPILLEKILALKIFVNRLRSLETDKESDLVTVAQPVLKLLISLIGNGGEIVSEGGTPKAYQEKLRLTAGLLLLKLAKTSAFDELISQASINRLIFLLQDQNENVRIGFLKKLEKYLSYDLISERFLPLVYFMGHEPNEDLKLGASTWVKSIYKRQATSKKNNIKFETSLSRLIHTIAHTSEFGELMNQKDANVDIYLKAYSYASEFIVLYLTGVATSDNVSLLYYFASRIKQYRDATVDGDLYDVNPLPTEVTNLYCVSELAQWIIKELCDLRGWTLQTWPGKVKLATDLFGPMKSTKEAHTIMSKVYISDEVQSKLKSLLKYKLANFNKKKSRSSTMKSSTTSEVSKKRNSTRSTVQRARKRSKTEASTKSNDSNEPSRKSTRAKKEVTYAESESEADSDESDESNESDFSD</sequence>
<dbReference type="Gene3D" id="1.25.10.10">
    <property type="entry name" value="Leucine-rich Repeat Variant"/>
    <property type="match status" value="1"/>
</dbReference>
<dbReference type="EMBL" id="OZ004256">
    <property type="protein sequence ID" value="CAK7903090.1"/>
    <property type="molecule type" value="Genomic_DNA"/>
</dbReference>
<dbReference type="PANTHER" id="PTHR12663">
    <property type="entry name" value="ANDROGEN INDUCED INHIBITOR OF PROLIFERATION AS3 / PDS5-RELATED"/>
    <property type="match status" value="1"/>
</dbReference>
<evidence type="ECO:0000256" key="2">
    <source>
        <dbReference type="ARBA" id="ARBA00022618"/>
    </source>
</evidence>
<name>A0ABP0EAA4_9ASCO</name>
<gene>
    <name evidence="7" type="primary">PDS5</name>
    <name evidence="7" type="ORF">CAAN4_D02938</name>
</gene>
<dbReference type="Pfam" id="PF20168">
    <property type="entry name" value="PDS5"/>
    <property type="match status" value="1"/>
</dbReference>
<dbReference type="Proteomes" id="UP001497600">
    <property type="component" value="Chromosome D"/>
</dbReference>
<organism evidence="7 8">
    <name type="scientific">[Candida] anglica</name>
    <dbReference type="NCBI Taxonomy" id="148631"/>
    <lineage>
        <taxon>Eukaryota</taxon>
        <taxon>Fungi</taxon>
        <taxon>Dikarya</taxon>
        <taxon>Ascomycota</taxon>
        <taxon>Saccharomycotina</taxon>
        <taxon>Pichiomycetes</taxon>
        <taxon>Debaryomycetaceae</taxon>
        <taxon>Kurtzmaniella</taxon>
    </lineage>
</organism>
<reference evidence="7 8" key="1">
    <citation type="submission" date="2024-01" db="EMBL/GenBank/DDBJ databases">
        <authorList>
            <consortium name="Genoscope - CEA"/>
            <person name="William W."/>
        </authorList>
    </citation>
    <scope>NUCLEOTIDE SEQUENCE [LARGE SCALE GENOMIC DNA]</scope>
    <source>
        <strain evidence="7 8">29B2s-10</strain>
    </source>
</reference>
<keyword evidence="3" id="KW-0498">Mitosis</keyword>
<evidence type="ECO:0000256" key="4">
    <source>
        <dbReference type="ARBA" id="ARBA00023242"/>
    </source>
</evidence>
<keyword evidence="4" id="KW-0539">Nucleus</keyword>
<evidence type="ECO:0000256" key="5">
    <source>
        <dbReference type="ARBA" id="ARBA00023306"/>
    </source>
</evidence>
<comment type="subcellular location">
    <subcellularLocation>
        <location evidence="1">Nucleus</location>
    </subcellularLocation>
</comment>
<dbReference type="InterPro" id="IPR011989">
    <property type="entry name" value="ARM-like"/>
</dbReference>
<evidence type="ECO:0000256" key="6">
    <source>
        <dbReference type="SAM" id="MobiDB-lite"/>
    </source>
</evidence>
<evidence type="ECO:0000313" key="8">
    <source>
        <dbReference type="Proteomes" id="UP001497600"/>
    </source>
</evidence>
<evidence type="ECO:0000256" key="1">
    <source>
        <dbReference type="ARBA" id="ARBA00004123"/>
    </source>
</evidence>
<evidence type="ECO:0000313" key="7">
    <source>
        <dbReference type="EMBL" id="CAK7903090.1"/>
    </source>
</evidence>
<feature type="compositionally biased region" description="Polar residues" evidence="6">
    <location>
        <begin position="1238"/>
        <end position="1247"/>
    </location>
</feature>
<dbReference type="InterPro" id="IPR039776">
    <property type="entry name" value="Pds5"/>
</dbReference>
<dbReference type="InterPro" id="IPR016024">
    <property type="entry name" value="ARM-type_fold"/>
</dbReference>
<keyword evidence="5" id="KW-0131">Cell cycle</keyword>
<keyword evidence="8" id="KW-1185">Reference proteome</keyword>
<feature type="compositionally biased region" description="Low complexity" evidence="6">
    <location>
        <begin position="1206"/>
        <end position="1216"/>
    </location>
</feature>